<dbReference type="GO" id="GO:0016592">
    <property type="term" value="C:mediator complex"/>
    <property type="evidence" value="ECO:0007669"/>
    <property type="project" value="InterPro"/>
</dbReference>
<keyword evidence="4" id="KW-0010">Activator</keyword>
<dbReference type="GO" id="GO:0003712">
    <property type="term" value="F:transcription coregulator activity"/>
    <property type="evidence" value="ECO:0007669"/>
    <property type="project" value="InterPro"/>
</dbReference>
<dbReference type="InParanoid" id="B8MKU9"/>
<dbReference type="AlphaFoldDB" id="B8MKU9"/>
<evidence type="ECO:0000256" key="1">
    <source>
        <dbReference type="ARBA" id="ARBA00004123"/>
    </source>
</evidence>
<comment type="subunit">
    <text evidence="4">Component of the Mediator complex.</text>
</comment>
<dbReference type="RefSeq" id="XP_002484901.1">
    <property type="nucleotide sequence ID" value="XM_002484856.1"/>
</dbReference>
<evidence type="ECO:0000256" key="3">
    <source>
        <dbReference type="ARBA" id="ARBA00023242"/>
    </source>
</evidence>
<reference evidence="7" key="1">
    <citation type="journal article" date="2015" name="Genome Announc.">
        <title>Genome sequence of the AIDS-associated pathogen Penicillium marneffei (ATCC18224) and its near taxonomic relative Talaromyces stipitatus (ATCC10500).</title>
        <authorList>
            <person name="Nierman W.C."/>
            <person name="Fedorova-Abrams N.D."/>
            <person name="Andrianopoulos A."/>
        </authorList>
    </citation>
    <scope>NUCLEOTIDE SEQUENCE [LARGE SCALE GENOMIC DNA]</scope>
    <source>
        <strain evidence="7">ATCC 10500 / CBS 375.48 / QM 6759 / NRRL 1006</strain>
    </source>
</reference>
<proteinExistence type="inferred from homology"/>
<dbReference type="Proteomes" id="UP000001745">
    <property type="component" value="Unassembled WGS sequence"/>
</dbReference>
<dbReference type="VEuPathDB" id="FungiDB:TSTA_044150"/>
<dbReference type="eggNOG" id="ENOG502SBIU">
    <property type="taxonomic scope" value="Eukaryota"/>
</dbReference>
<evidence type="ECO:0000256" key="4">
    <source>
        <dbReference type="RuleBase" id="RU364152"/>
    </source>
</evidence>
<sequence>MPHTGVFFIPSSPNAPNIVGLLTERLRSVYSDEAIPIGRWVLEHKLMRDTPSCLPASAHAPNPAPKPRYVQFLSMTNYPKVGFIYASENVDGENPKTKTTTESGMIMSTVPNASSTEIFRHFVRCCEPIWCHRHSVSVTGAVYEVGDFRVRLGEVRQMQPHARPRGTIMEIEWKGPSMIAAALSTSFLDHDGSQIGNEMDIDGGIDSDMETPYIPTEAQIQLEYEQVSHLIKEFWTCIYNSNDSNNNKQLSAAAVQEAILIPDVGREVKQKIAQRRQPGWQEREKRRRKKRREAIALDRSWGGFSEKQQQQQDEEEEDIEGDVDLARQYMELFRFNR</sequence>
<dbReference type="GeneID" id="8102714"/>
<comment type="function">
    <text evidence="4">Component of the Mediator complex, a coactivator involved in the regulated transcription of nearly all RNA polymerase II-dependent genes. Mediator functions as a bridge to convey information from gene-specific regulatory proteins to the basal RNA polymerase II transcription machinery. Mediator is recruited to promoters by direct interactions with regulatory proteins and serves as a scaffold for the assembly of a functional preinitiation complex with RNA polymerase II and the general transcription factors.</text>
</comment>
<dbReference type="HOGENOM" id="CLU_075636_0_0_1"/>
<organism evidence="6 7">
    <name type="scientific">Talaromyces stipitatus (strain ATCC 10500 / CBS 375.48 / QM 6759 / NRRL 1006)</name>
    <name type="common">Penicillium stipitatum</name>
    <dbReference type="NCBI Taxonomy" id="441959"/>
    <lineage>
        <taxon>Eukaryota</taxon>
        <taxon>Fungi</taxon>
        <taxon>Dikarya</taxon>
        <taxon>Ascomycota</taxon>
        <taxon>Pezizomycotina</taxon>
        <taxon>Eurotiomycetes</taxon>
        <taxon>Eurotiomycetidae</taxon>
        <taxon>Eurotiales</taxon>
        <taxon>Trichocomaceae</taxon>
        <taxon>Talaromyces</taxon>
        <taxon>Talaromyces sect. Talaromyces</taxon>
    </lineage>
</organism>
<accession>B8MKU9</accession>
<name>B8MKU9_TALSN</name>
<comment type="subcellular location">
    <subcellularLocation>
        <location evidence="1 4">Nucleus</location>
    </subcellularLocation>
</comment>
<dbReference type="PhylomeDB" id="B8MKU9"/>
<evidence type="ECO:0000313" key="6">
    <source>
        <dbReference type="EMBL" id="EED14948.1"/>
    </source>
</evidence>
<evidence type="ECO:0000256" key="2">
    <source>
        <dbReference type="ARBA" id="ARBA00010743"/>
    </source>
</evidence>
<feature type="region of interest" description="Disordered" evidence="5">
    <location>
        <begin position="272"/>
        <end position="321"/>
    </location>
</feature>
<keyword evidence="4" id="KW-0804">Transcription</keyword>
<protein>
    <recommendedName>
        <fullName evidence="4">Mediator of RNA polymerase II transcription subunit 20</fullName>
    </recommendedName>
    <alternativeName>
        <fullName evidence="4">Mediator complex subunit 20</fullName>
    </alternativeName>
</protein>
<keyword evidence="3 4" id="KW-0539">Nucleus</keyword>
<keyword evidence="4" id="KW-0805">Transcription regulation</keyword>
<dbReference type="GO" id="GO:0006357">
    <property type="term" value="P:regulation of transcription by RNA polymerase II"/>
    <property type="evidence" value="ECO:0007669"/>
    <property type="project" value="InterPro"/>
</dbReference>
<dbReference type="InterPro" id="IPR013921">
    <property type="entry name" value="Mediator_Med20"/>
</dbReference>
<evidence type="ECO:0000256" key="5">
    <source>
        <dbReference type="SAM" id="MobiDB-lite"/>
    </source>
</evidence>
<comment type="similarity">
    <text evidence="2 4">Belongs to the Mediator complex subunit 20 family.</text>
</comment>
<dbReference type="Pfam" id="PF08612">
    <property type="entry name" value="Med20"/>
    <property type="match status" value="1"/>
</dbReference>
<gene>
    <name evidence="4" type="primary">MED20</name>
    <name evidence="6" type="ORF">TSTA_044150</name>
</gene>
<dbReference type="STRING" id="441959.B8MKU9"/>
<dbReference type="EMBL" id="EQ962657">
    <property type="protein sequence ID" value="EED14948.1"/>
    <property type="molecule type" value="Genomic_DNA"/>
</dbReference>
<evidence type="ECO:0000313" key="7">
    <source>
        <dbReference type="Proteomes" id="UP000001745"/>
    </source>
</evidence>
<dbReference type="OrthoDB" id="1854899at2759"/>
<feature type="compositionally biased region" description="Acidic residues" evidence="5">
    <location>
        <begin position="312"/>
        <end position="321"/>
    </location>
</feature>
<keyword evidence="7" id="KW-1185">Reference proteome</keyword>